<reference evidence="2" key="1">
    <citation type="submission" date="2021-05" db="EMBL/GenBank/DDBJ databases">
        <authorList>
            <person name="Alioto T."/>
            <person name="Alioto T."/>
            <person name="Gomez Garrido J."/>
        </authorList>
    </citation>
    <scope>NUCLEOTIDE SEQUENCE</scope>
</reference>
<proteinExistence type="predicted"/>
<evidence type="ECO:0000313" key="2">
    <source>
        <dbReference type="EMBL" id="CAG6579576.1"/>
    </source>
</evidence>
<dbReference type="EMBL" id="HBUE01302366">
    <property type="protein sequence ID" value="CAG6579576.1"/>
    <property type="molecule type" value="Transcribed_RNA"/>
</dbReference>
<sequence>MKLLVLATFFQLTLLQTFFSPVASYEQCDGQRYYNICGGGGMCQYVQICLGDMKEYRYCPSLDPSKPYCNRGECSETPDFSLEDCSPRVIYCSGTGIFPGKIVFFRCFELFLIHCIRRS</sequence>
<organism evidence="2">
    <name type="scientific">Culex pipiens</name>
    <name type="common">House mosquito</name>
    <dbReference type="NCBI Taxonomy" id="7175"/>
    <lineage>
        <taxon>Eukaryota</taxon>
        <taxon>Metazoa</taxon>
        <taxon>Ecdysozoa</taxon>
        <taxon>Arthropoda</taxon>
        <taxon>Hexapoda</taxon>
        <taxon>Insecta</taxon>
        <taxon>Pterygota</taxon>
        <taxon>Neoptera</taxon>
        <taxon>Endopterygota</taxon>
        <taxon>Diptera</taxon>
        <taxon>Nematocera</taxon>
        <taxon>Culicoidea</taxon>
        <taxon>Culicidae</taxon>
        <taxon>Culicinae</taxon>
        <taxon>Culicini</taxon>
        <taxon>Culex</taxon>
        <taxon>Culex</taxon>
    </lineage>
</organism>
<dbReference type="EMBL" id="HBUE01196354">
    <property type="protein sequence ID" value="CAG6527853.1"/>
    <property type="molecule type" value="Transcribed_RNA"/>
</dbReference>
<accession>A0A8D8NW04</accession>
<evidence type="ECO:0000256" key="1">
    <source>
        <dbReference type="SAM" id="SignalP"/>
    </source>
</evidence>
<protein>
    <submittedName>
        <fullName evidence="2">(northern house mosquito) hypothetical protein</fullName>
    </submittedName>
</protein>
<feature type="chain" id="PRO_5036261620" evidence="1">
    <location>
        <begin position="25"/>
        <end position="119"/>
    </location>
</feature>
<keyword evidence="1" id="KW-0732">Signal</keyword>
<feature type="signal peptide" evidence="1">
    <location>
        <begin position="1"/>
        <end position="24"/>
    </location>
</feature>
<name>A0A8D8NW04_CULPI</name>
<dbReference type="AlphaFoldDB" id="A0A8D8NW04"/>